<dbReference type="Gene3D" id="3.60.40.10">
    <property type="entry name" value="PPM-type phosphatase domain"/>
    <property type="match status" value="1"/>
</dbReference>
<dbReference type="OMA" id="NFYEGAA"/>
<reference evidence="4" key="1">
    <citation type="submission" date="2025-08" db="UniProtKB">
        <authorList>
            <consortium name="Ensembl"/>
        </authorList>
    </citation>
    <scope>IDENTIFICATION</scope>
</reference>
<reference evidence="4" key="2">
    <citation type="submission" date="2025-09" db="UniProtKB">
        <authorList>
            <consortium name="Ensembl"/>
        </authorList>
    </citation>
    <scope>IDENTIFICATION</scope>
</reference>
<evidence type="ECO:0000256" key="1">
    <source>
        <dbReference type="ARBA" id="ARBA00006702"/>
    </source>
</evidence>
<dbReference type="AlphaFoldDB" id="A0A8D2J5R3"/>
<name>A0A8D2J5R3_VARKO</name>
<organism evidence="4 5">
    <name type="scientific">Varanus komodoensis</name>
    <name type="common">Komodo dragon</name>
    <dbReference type="NCBI Taxonomy" id="61221"/>
    <lineage>
        <taxon>Eukaryota</taxon>
        <taxon>Metazoa</taxon>
        <taxon>Chordata</taxon>
        <taxon>Craniata</taxon>
        <taxon>Vertebrata</taxon>
        <taxon>Euteleostomi</taxon>
        <taxon>Lepidosauria</taxon>
        <taxon>Squamata</taxon>
        <taxon>Bifurcata</taxon>
        <taxon>Unidentata</taxon>
        <taxon>Episquamata</taxon>
        <taxon>Toxicofera</taxon>
        <taxon>Anguimorpha</taxon>
        <taxon>Paleoanguimorpha</taxon>
        <taxon>Varanoidea</taxon>
        <taxon>Varanidae</taxon>
        <taxon>Varanus</taxon>
    </lineage>
</organism>
<dbReference type="Ensembl" id="ENSVKKT00000009994.1">
    <property type="protein sequence ID" value="ENSVKKP00000009750.1"/>
    <property type="gene ID" value="ENSVKKG00000006882.1"/>
</dbReference>
<dbReference type="PANTHER" id="PTHR13832:SF837">
    <property type="entry name" value="PROTEIN PHOSPHATASE 2C-LIKE DOMAIN-CONTAINING PROTEIN 1"/>
    <property type="match status" value="1"/>
</dbReference>
<evidence type="ECO:0000313" key="4">
    <source>
        <dbReference type="Ensembl" id="ENSVKKP00000009750.1"/>
    </source>
</evidence>
<dbReference type="Proteomes" id="UP000694545">
    <property type="component" value="Unplaced"/>
</dbReference>
<protein>
    <submittedName>
        <fullName evidence="4">Protein phosphatase 2C like domain containing 1</fullName>
    </submittedName>
</protein>
<dbReference type="SMART" id="SM00332">
    <property type="entry name" value="PP2Cc"/>
    <property type="match status" value="1"/>
</dbReference>
<keyword evidence="5" id="KW-1185">Reference proteome</keyword>
<feature type="region of interest" description="Disordered" evidence="2">
    <location>
        <begin position="442"/>
        <end position="461"/>
    </location>
</feature>
<comment type="similarity">
    <text evidence="1">Belongs to the PP2C family.</text>
</comment>
<evidence type="ECO:0000313" key="5">
    <source>
        <dbReference type="Proteomes" id="UP000694545"/>
    </source>
</evidence>
<feature type="domain" description="PPM-type phosphatase" evidence="3">
    <location>
        <begin position="67"/>
        <end position="524"/>
    </location>
</feature>
<proteinExistence type="inferred from homology"/>
<dbReference type="InterPro" id="IPR036457">
    <property type="entry name" value="PPM-type-like_dom_sf"/>
</dbReference>
<dbReference type="GO" id="GO:0004722">
    <property type="term" value="F:protein serine/threonine phosphatase activity"/>
    <property type="evidence" value="ECO:0007669"/>
    <property type="project" value="InterPro"/>
</dbReference>
<dbReference type="InterPro" id="IPR001932">
    <property type="entry name" value="PPM-type_phosphatase-like_dom"/>
</dbReference>
<dbReference type="SUPFAM" id="SSF81606">
    <property type="entry name" value="PP2C-like"/>
    <property type="match status" value="1"/>
</dbReference>
<evidence type="ECO:0000259" key="3">
    <source>
        <dbReference type="PROSITE" id="PS51746"/>
    </source>
</evidence>
<dbReference type="PANTHER" id="PTHR13832">
    <property type="entry name" value="PROTEIN PHOSPHATASE 2C"/>
    <property type="match status" value="1"/>
</dbReference>
<dbReference type="InterPro" id="IPR015655">
    <property type="entry name" value="PP2C"/>
</dbReference>
<sequence length="539" mass="60722">MEKIAHRRKKLILKRRMAKYPEREREKIDCAVDLLKESLKIAPYFCIKSVSQSSVHIQEVSNPLIKAIAVCQDKNAIWNIDLEDVFVVLDNYGNRKGTCFLGLFDGSNGISAARTASAELPLLLLDQLSHGDLSYQVSQAEKEVLDSFRTVFRADYIVREKIFTFKRVQSKKTQQNKYEWIHRAYAKSFWRMDQLLCLGRNEVSRVRWSSCAAAICLVEKINNKQIADNKEIKEGSLLENNTSSDEVSVGLMHIANIGNVHAVLCKNGKSYWLTKEHSTYSREEKIRVFRKGGYISSNEPKGLLEGLTKNTRGLGFHGNRKLKRSVIPVPHTISFPIDDSCQFLVLASNGLWEVLDKSEVVLLTLTMFSAYLEKYQDAQLKKRHSSSDSELPLDDLEDQNLSQSNAQLSPAKHSISEKAIIKSDSFKENSVEESVSSLESTLSSITSSSEDTETLPPRSGSEEILDQNTELALESDDSSQTSEDTETNSRTFYDLAAKYISKHLVKAALKAGSRDNITVLVALLNGCDKIPIYHHLLLF</sequence>
<evidence type="ECO:0000256" key="2">
    <source>
        <dbReference type="SAM" id="MobiDB-lite"/>
    </source>
</evidence>
<accession>A0A8D2J5R3</accession>
<dbReference type="Pfam" id="PF00481">
    <property type="entry name" value="PP2C"/>
    <property type="match status" value="1"/>
</dbReference>
<dbReference type="PROSITE" id="PS51746">
    <property type="entry name" value="PPM_2"/>
    <property type="match status" value="1"/>
</dbReference>
<dbReference type="CDD" id="cd00143">
    <property type="entry name" value="PP2Cc"/>
    <property type="match status" value="1"/>
</dbReference>